<accession>A0A7I7KS97</accession>
<dbReference type="EMBL" id="AP022569">
    <property type="protein sequence ID" value="BBX44707.1"/>
    <property type="molecule type" value="Genomic_DNA"/>
</dbReference>
<dbReference type="Proteomes" id="UP000465866">
    <property type="component" value="Chromosome"/>
</dbReference>
<evidence type="ECO:0000313" key="1">
    <source>
        <dbReference type="EMBL" id="BBX44707.1"/>
    </source>
</evidence>
<reference evidence="1 2" key="1">
    <citation type="journal article" date="2019" name="Emerg. Microbes Infect.">
        <title>Comprehensive subspecies identification of 175 nontuberculous mycobacteria species based on 7547 genomic profiles.</title>
        <authorList>
            <person name="Matsumoto Y."/>
            <person name="Kinjo T."/>
            <person name="Motooka D."/>
            <person name="Nabeya D."/>
            <person name="Jung N."/>
            <person name="Uechi K."/>
            <person name="Horii T."/>
            <person name="Iida T."/>
            <person name="Fujita J."/>
            <person name="Nakamura S."/>
        </authorList>
    </citation>
    <scope>NUCLEOTIDE SEQUENCE [LARGE SCALE GENOMIC DNA]</scope>
    <source>
        <strain evidence="1 2">JCM 12404</strain>
    </source>
</reference>
<keyword evidence="2" id="KW-1185">Reference proteome</keyword>
<gene>
    <name evidence="1" type="ORF">MCOO_07220</name>
</gene>
<protein>
    <recommendedName>
        <fullName evidence="3">GIY-YIG domain-containing protein</fullName>
    </recommendedName>
</protein>
<evidence type="ECO:0008006" key="3">
    <source>
        <dbReference type="Google" id="ProtNLM"/>
    </source>
</evidence>
<evidence type="ECO:0000313" key="2">
    <source>
        <dbReference type="Proteomes" id="UP000465866"/>
    </source>
</evidence>
<dbReference type="KEGG" id="mcoo:MCOO_07220"/>
<dbReference type="AlphaFoldDB" id="A0A7I7KS97"/>
<organism evidence="1 2">
    <name type="scientific">Mycobacterium cookii</name>
    <dbReference type="NCBI Taxonomy" id="1775"/>
    <lineage>
        <taxon>Bacteria</taxon>
        <taxon>Bacillati</taxon>
        <taxon>Actinomycetota</taxon>
        <taxon>Actinomycetes</taxon>
        <taxon>Mycobacteriales</taxon>
        <taxon>Mycobacteriaceae</taxon>
        <taxon>Mycobacterium</taxon>
    </lineage>
</organism>
<proteinExistence type="predicted"/>
<name>A0A7I7KS97_9MYCO</name>
<dbReference type="RefSeq" id="WP_163775114.1">
    <property type="nucleotide sequence ID" value="NZ_AP022569.1"/>
</dbReference>
<sequence>MPRRKQVYKITYPNGKIYVGLDVTGTLAYFGSPSNRGKEQIAADHIDQRLDLTVRKQILWESETATDAEARAMEVKLIRETGANNPAIGYNLSPRWSELGPLSGH</sequence>